<keyword evidence="1" id="KW-0472">Membrane</keyword>
<gene>
    <name evidence="2" type="ORF">RIF29_31663</name>
</gene>
<keyword evidence="1" id="KW-0812">Transmembrane</keyword>
<feature type="transmembrane region" description="Helical" evidence="1">
    <location>
        <begin position="219"/>
        <end position="239"/>
    </location>
</feature>
<evidence type="ECO:0008006" key="4">
    <source>
        <dbReference type="Google" id="ProtNLM"/>
    </source>
</evidence>
<evidence type="ECO:0000313" key="2">
    <source>
        <dbReference type="EMBL" id="KAK7257591.1"/>
    </source>
</evidence>
<name>A0AAN9I204_CROPI</name>
<sequence>MDHHNNNEAPDLYAYPLFSFLGEWLILFVTFSIALFFFPLTPAFTLHSSSASVLNVTGDNHFTTNLGVGILADDSNSLGCSIFYDSLHVSIFQGQQNLSTFSLPSGSFSIQQEQEPTKNAIETKYHNVTVKVDEWSNDDGGAVQVHGTSSSSCGLVYLDLWFSANARYMQPMLPTIIDKVHGHCGQVKVELCSSTTGTVFNSFLSSCDVYSDVVNKFKLVLFMFLILLLVTAVALPFLLNQFFCSSKF</sequence>
<dbReference type="EMBL" id="JAYWIO010000006">
    <property type="protein sequence ID" value="KAK7257591.1"/>
    <property type="molecule type" value="Genomic_DNA"/>
</dbReference>
<reference evidence="2 3" key="1">
    <citation type="submission" date="2024-01" db="EMBL/GenBank/DDBJ databases">
        <title>The genomes of 5 underutilized Papilionoideae crops provide insights into root nodulation and disease resistanc.</title>
        <authorList>
            <person name="Yuan L."/>
        </authorList>
    </citation>
    <scope>NUCLEOTIDE SEQUENCE [LARGE SCALE GENOMIC DNA]</scope>
    <source>
        <strain evidence="2">ZHUSHIDOU_FW_LH</strain>
        <tissue evidence="2">Leaf</tissue>
    </source>
</reference>
<evidence type="ECO:0000256" key="1">
    <source>
        <dbReference type="SAM" id="Phobius"/>
    </source>
</evidence>
<feature type="transmembrane region" description="Helical" evidence="1">
    <location>
        <begin position="12"/>
        <end position="38"/>
    </location>
</feature>
<protein>
    <recommendedName>
        <fullName evidence="4">Transmembrane protein</fullName>
    </recommendedName>
</protein>
<accession>A0AAN9I204</accession>
<dbReference type="Proteomes" id="UP001372338">
    <property type="component" value="Unassembled WGS sequence"/>
</dbReference>
<dbReference type="AlphaFoldDB" id="A0AAN9I204"/>
<organism evidence="2 3">
    <name type="scientific">Crotalaria pallida</name>
    <name type="common">Smooth rattlebox</name>
    <name type="synonym">Crotalaria striata</name>
    <dbReference type="NCBI Taxonomy" id="3830"/>
    <lineage>
        <taxon>Eukaryota</taxon>
        <taxon>Viridiplantae</taxon>
        <taxon>Streptophyta</taxon>
        <taxon>Embryophyta</taxon>
        <taxon>Tracheophyta</taxon>
        <taxon>Spermatophyta</taxon>
        <taxon>Magnoliopsida</taxon>
        <taxon>eudicotyledons</taxon>
        <taxon>Gunneridae</taxon>
        <taxon>Pentapetalae</taxon>
        <taxon>rosids</taxon>
        <taxon>fabids</taxon>
        <taxon>Fabales</taxon>
        <taxon>Fabaceae</taxon>
        <taxon>Papilionoideae</taxon>
        <taxon>50 kb inversion clade</taxon>
        <taxon>genistoids sensu lato</taxon>
        <taxon>core genistoids</taxon>
        <taxon>Crotalarieae</taxon>
        <taxon>Crotalaria</taxon>
    </lineage>
</organism>
<keyword evidence="1" id="KW-1133">Transmembrane helix</keyword>
<keyword evidence="3" id="KW-1185">Reference proteome</keyword>
<proteinExistence type="predicted"/>
<evidence type="ECO:0000313" key="3">
    <source>
        <dbReference type="Proteomes" id="UP001372338"/>
    </source>
</evidence>
<comment type="caution">
    <text evidence="2">The sequence shown here is derived from an EMBL/GenBank/DDBJ whole genome shotgun (WGS) entry which is preliminary data.</text>
</comment>